<comment type="caution">
    <text evidence="2">The sequence shown here is derived from an EMBL/GenBank/DDBJ whole genome shotgun (WGS) entry which is preliminary data.</text>
</comment>
<dbReference type="Gene3D" id="3.40.630.30">
    <property type="match status" value="1"/>
</dbReference>
<dbReference type="EMBL" id="JAPJDZ010000135">
    <property type="protein sequence ID" value="MDP5138342.1"/>
    <property type="molecule type" value="Genomic_DNA"/>
</dbReference>
<dbReference type="Pfam" id="PF13302">
    <property type="entry name" value="Acetyltransf_3"/>
    <property type="match status" value="1"/>
</dbReference>
<evidence type="ECO:0000313" key="2">
    <source>
        <dbReference type="EMBL" id="MDP5138342.1"/>
    </source>
</evidence>
<accession>A0ABT9I4K3</accession>
<evidence type="ECO:0000313" key="3">
    <source>
        <dbReference type="Proteomes" id="UP001231109"/>
    </source>
</evidence>
<reference evidence="2 3" key="1">
    <citation type="submission" date="2022-11" db="EMBL/GenBank/DDBJ databases">
        <title>Viruses from the air-sea interface of a natural surface slick.</title>
        <authorList>
            <person name="Rahlff J."/>
            <person name="Holmfeldt K."/>
        </authorList>
    </citation>
    <scope>NUCLEOTIDE SEQUENCE [LARGE SCALE GENOMIC DNA]</scope>
    <source>
        <strain evidence="2 3">SMS4</strain>
    </source>
</reference>
<dbReference type="InterPro" id="IPR016181">
    <property type="entry name" value="Acyl_CoA_acyltransferase"/>
</dbReference>
<feature type="domain" description="N-acetyltransferase" evidence="1">
    <location>
        <begin position="11"/>
        <end position="171"/>
    </location>
</feature>
<protein>
    <submittedName>
        <fullName evidence="2">GNAT family protein</fullName>
    </submittedName>
</protein>
<dbReference type="PANTHER" id="PTHR43792:SF9">
    <property type="entry name" value="RIBOSOMAL-PROTEIN-ALANINE ACETYLTRANSFERASE"/>
    <property type="match status" value="1"/>
</dbReference>
<dbReference type="InterPro" id="IPR000182">
    <property type="entry name" value="GNAT_dom"/>
</dbReference>
<organism evidence="2 3">
    <name type="scientific">Rheinheimera baltica</name>
    <dbReference type="NCBI Taxonomy" id="67576"/>
    <lineage>
        <taxon>Bacteria</taxon>
        <taxon>Pseudomonadati</taxon>
        <taxon>Pseudomonadota</taxon>
        <taxon>Gammaproteobacteria</taxon>
        <taxon>Chromatiales</taxon>
        <taxon>Chromatiaceae</taxon>
        <taxon>Rheinheimera</taxon>
    </lineage>
</organism>
<name>A0ABT9I4K3_9GAMM</name>
<proteinExistence type="predicted"/>
<sequence length="185" mass="21182">MVFPSLETDRLLLTELRVDDEADLFKLFSNPSVVEYYDLDVFREHSQAADLISLFKSRYEEQQGIRWAIRLKSSGRLIGTCGFNSWSSKMHNAVIGYDLLPEFWRQGYSSEAVRAIISAGFAGKLPCGELHRVQADTVPGNRASESLLRQLGFKEEGLRRECGYWKNKFHDLKCFGLLRSEFSTT</sequence>
<dbReference type="PROSITE" id="PS51186">
    <property type="entry name" value="GNAT"/>
    <property type="match status" value="1"/>
</dbReference>
<dbReference type="RefSeq" id="WP_240223799.1">
    <property type="nucleotide sequence ID" value="NZ_JAPJDZ010000135.1"/>
</dbReference>
<evidence type="ECO:0000259" key="1">
    <source>
        <dbReference type="PROSITE" id="PS51186"/>
    </source>
</evidence>
<dbReference type="Proteomes" id="UP001231109">
    <property type="component" value="Unassembled WGS sequence"/>
</dbReference>
<keyword evidence="3" id="KW-1185">Reference proteome</keyword>
<dbReference type="PANTHER" id="PTHR43792">
    <property type="entry name" value="GNAT FAMILY, PUTATIVE (AFU_ORTHOLOGUE AFUA_3G00765)-RELATED-RELATED"/>
    <property type="match status" value="1"/>
</dbReference>
<gene>
    <name evidence="2" type="ORF">ORJ04_20545</name>
</gene>
<dbReference type="InterPro" id="IPR051531">
    <property type="entry name" value="N-acetyltransferase"/>
</dbReference>
<dbReference type="SUPFAM" id="SSF55729">
    <property type="entry name" value="Acyl-CoA N-acyltransferases (Nat)"/>
    <property type="match status" value="1"/>
</dbReference>